<dbReference type="InterPro" id="IPR001394">
    <property type="entry name" value="Peptidase_C19_UCH"/>
</dbReference>
<dbReference type="PROSITE" id="PS00973">
    <property type="entry name" value="USP_2"/>
    <property type="match status" value="1"/>
</dbReference>
<evidence type="ECO:0000256" key="7">
    <source>
        <dbReference type="ARBA" id="ARBA00022807"/>
    </source>
</evidence>
<dbReference type="Gene3D" id="3.90.70.10">
    <property type="entry name" value="Cysteine proteinases"/>
    <property type="match status" value="1"/>
</dbReference>
<dbReference type="Proteomes" id="UP000887565">
    <property type="component" value="Unplaced"/>
</dbReference>
<accession>A0A915HH71</accession>
<evidence type="ECO:0000256" key="1">
    <source>
        <dbReference type="ARBA" id="ARBA00000707"/>
    </source>
</evidence>
<proteinExistence type="inferred from homology"/>
<dbReference type="GO" id="GO:0016579">
    <property type="term" value="P:protein deubiquitination"/>
    <property type="evidence" value="ECO:0007669"/>
    <property type="project" value="InterPro"/>
</dbReference>
<evidence type="ECO:0000256" key="5">
    <source>
        <dbReference type="ARBA" id="ARBA00022786"/>
    </source>
</evidence>
<evidence type="ECO:0000256" key="4">
    <source>
        <dbReference type="ARBA" id="ARBA00022670"/>
    </source>
</evidence>
<protein>
    <recommendedName>
        <fullName evidence="3">ubiquitinyl hydrolase 1</fullName>
        <ecNumber evidence="3">3.4.19.12</ecNumber>
    </recommendedName>
</protein>
<evidence type="ECO:0000256" key="2">
    <source>
        <dbReference type="ARBA" id="ARBA00009085"/>
    </source>
</evidence>
<comment type="catalytic activity">
    <reaction evidence="1">
        <text>Thiol-dependent hydrolysis of ester, thioester, amide, peptide and isopeptide bonds formed by the C-terminal Gly of ubiquitin (a 76-residue protein attached to proteins as an intracellular targeting signal).</text>
        <dbReference type="EC" id="3.4.19.12"/>
    </reaction>
</comment>
<comment type="similarity">
    <text evidence="2">Belongs to the peptidase C19 family.</text>
</comment>
<keyword evidence="9" id="KW-1185">Reference proteome</keyword>
<dbReference type="PROSITE" id="PS50235">
    <property type="entry name" value="USP_3"/>
    <property type="match status" value="1"/>
</dbReference>
<dbReference type="PANTHER" id="PTHR21646">
    <property type="entry name" value="UBIQUITIN CARBOXYL-TERMINAL HYDROLASE"/>
    <property type="match status" value="1"/>
</dbReference>
<dbReference type="PANTHER" id="PTHR21646:SF24">
    <property type="entry name" value="UBIQUITIN CARBOXYL-TERMINAL HYDROLASE"/>
    <property type="match status" value="1"/>
</dbReference>
<dbReference type="InterPro" id="IPR028889">
    <property type="entry name" value="USP"/>
</dbReference>
<dbReference type="WBParaSite" id="nRc.2.0.1.t00965-RA">
    <property type="protein sequence ID" value="nRc.2.0.1.t00965-RA"/>
    <property type="gene ID" value="nRc.2.0.1.g00965"/>
</dbReference>
<dbReference type="Pfam" id="PF00443">
    <property type="entry name" value="UCH"/>
    <property type="match status" value="1"/>
</dbReference>
<dbReference type="AlphaFoldDB" id="A0A915HH71"/>
<organism evidence="9 10">
    <name type="scientific">Romanomermis culicivorax</name>
    <name type="common">Nematode worm</name>
    <dbReference type="NCBI Taxonomy" id="13658"/>
    <lineage>
        <taxon>Eukaryota</taxon>
        <taxon>Metazoa</taxon>
        <taxon>Ecdysozoa</taxon>
        <taxon>Nematoda</taxon>
        <taxon>Enoplea</taxon>
        <taxon>Dorylaimia</taxon>
        <taxon>Mermithida</taxon>
        <taxon>Mermithoidea</taxon>
        <taxon>Mermithidae</taxon>
        <taxon>Romanomermis</taxon>
    </lineage>
</organism>
<dbReference type="SUPFAM" id="SSF54001">
    <property type="entry name" value="Cysteine proteinases"/>
    <property type="match status" value="1"/>
</dbReference>
<dbReference type="InterPro" id="IPR018200">
    <property type="entry name" value="USP_CS"/>
</dbReference>
<name>A0A915HH71_ROMCU</name>
<feature type="domain" description="USP" evidence="8">
    <location>
        <begin position="1"/>
        <end position="339"/>
    </location>
</feature>
<evidence type="ECO:0000259" key="8">
    <source>
        <dbReference type="PROSITE" id="PS50235"/>
    </source>
</evidence>
<evidence type="ECO:0000256" key="3">
    <source>
        <dbReference type="ARBA" id="ARBA00012759"/>
    </source>
</evidence>
<sequence length="347" mass="41668">MVLSIMHKNRVKKIYCDVNLSVTSLYDDLLYNETVYAYELTPDSEEGDQNCLAIIYNANGISGDLFGIPWLVRLHSYQVSNYDCLKAAVMFISCRTFEWPKDEGVVKPFVVRDYASPLELPIMKYDFFELDSEISEIFRIVSTDYTGRESRFVVDRKCVPDYRKLVSLRVEWQPYFTRYIDRRHNFRYHESYRMYIEPRKKIHLKHCLNLFASEEDLDENHWYCPQCKKHRPAKKQLSLWTLPRVLLVHFKRFSHDRMHKIRETVFYPTKNFQLDNWLANRKIPERIYDLVGVCKHEGNLAAGHYITHRWFEFDDKNVKRISEDDIVSTNAYLLIYLAREEESLRDY</sequence>
<keyword evidence="4" id="KW-0645">Protease</keyword>
<evidence type="ECO:0000313" key="9">
    <source>
        <dbReference type="Proteomes" id="UP000887565"/>
    </source>
</evidence>
<dbReference type="InterPro" id="IPR050185">
    <property type="entry name" value="Ub_carboxyl-term_hydrolase"/>
</dbReference>
<dbReference type="InterPro" id="IPR038765">
    <property type="entry name" value="Papain-like_cys_pep_sf"/>
</dbReference>
<reference evidence="10" key="1">
    <citation type="submission" date="2022-11" db="UniProtKB">
        <authorList>
            <consortium name="WormBaseParasite"/>
        </authorList>
    </citation>
    <scope>IDENTIFICATION</scope>
</reference>
<keyword evidence="7" id="KW-0788">Thiol protease</keyword>
<keyword evidence="5" id="KW-0833">Ubl conjugation pathway</keyword>
<evidence type="ECO:0000256" key="6">
    <source>
        <dbReference type="ARBA" id="ARBA00022801"/>
    </source>
</evidence>
<dbReference type="GO" id="GO:0006508">
    <property type="term" value="P:proteolysis"/>
    <property type="evidence" value="ECO:0007669"/>
    <property type="project" value="UniProtKB-KW"/>
</dbReference>
<dbReference type="GO" id="GO:0004843">
    <property type="term" value="F:cysteine-type deubiquitinase activity"/>
    <property type="evidence" value="ECO:0007669"/>
    <property type="project" value="UniProtKB-EC"/>
</dbReference>
<keyword evidence="6" id="KW-0378">Hydrolase</keyword>
<dbReference type="EC" id="3.4.19.12" evidence="3"/>
<evidence type="ECO:0000313" key="10">
    <source>
        <dbReference type="WBParaSite" id="nRc.2.0.1.t00965-RA"/>
    </source>
</evidence>